<proteinExistence type="predicted"/>
<evidence type="ECO:0000313" key="7">
    <source>
        <dbReference type="EMBL" id="MDV7268100.1"/>
    </source>
</evidence>
<evidence type="ECO:0000259" key="6">
    <source>
        <dbReference type="Pfam" id="PF13515"/>
    </source>
</evidence>
<keyword evidence="2 5" id="KW-0812">Transmembrane</keyword>
<feature type="transmembrane region" description="Helical" evidence="5">
    <location>
        <begin position="130"/>
        <end position="152"/>
    </location>
</feature>
<dbReference type="EMBL" id="JAWLUP010000131">
    <property type="protein sequence ID" value="MDV7268100.1"/>
    <property type="molecule type" value="Genomic_DNA"/>
</dbReference>
<feature type="transmembrane region" description="Helical" evidence="5">
    <location>
        <begin position="12"/>
        <end position="35"/>
    </location>
</feature>
<comment type="caution">
    <text evidence="7">The sequence shown here is derived from an EMBL/GenBank/DDBJ whole genome shotgun (WGS) entry which is preliminary data.</text>
</comment>
<sequence length="357" mass="37519">MWTSDGDRGTVLIQAVKAATAAVLAWVLATMVFALPQPFLAPYAAVFMIEATVSRSLRVAAEQLAAVSLGVVLAAAVGALVDSITVGVGIAVLVGLLLGRWRRLGSSGIWVAVTALLMVTYGAAEDPGVLGFRIVEIALGAATGVAVNALFLPPLYVKRSQRVVTGVGVTAANLLAEVPEELRVGARGRATSWNERSAQVRSQLDEALEAVAWTEESARGNLRSATSPALAAKERWGSAVVALSEAWPQCAEILRAAELTIDPHPPFDPLPPPIGTAAAEFVQALAEVIRTSFGVDAEHRDRAAAVRTARRRLRRFEEVVARHDSRTTGSSMSAGGLLRPCAPALNSLAGGDDQRVR</sequence>
<organism evidence="7 8">
    <name type="scientific">Rhodococcus oxybenzonivorans</name>
    <dbReference type="NCBI Taxonomy" id="1990687"/>
    <lineage>
        <taxon>Bacteria</taxon>
        <taxon>Bacillati</taxon>
        <taxon>Actinomycetota</taxon>
        <taxon>Actinomycetes</taxon>
        <taxon>Mycobacteriales</taxon>
        <taxon>Nocardiaceae</taxon>
        <taxon>Rhodococcus</taxon>
    </lineage>
</organism>
<dbReference type="Proteomes" id="UP001185863">
    <property type="component" value="Unassembled WGS sequence"/>
</dbReference>
<evidence type="ECO:0000256" key="1">
    <source>
        <dbReference type="ARBA" id="ARBA00004141"/>
    </source>
</evidence>
<comment type="subcellular location">
    <subcellularLocation>
        <location evidence="1">Membrane</location>
        <topology evidence="1">Multi-pass membrane protein</topology>
    </subcellularLocation>
</comment>
<feature type="transmembrane region" description="Helical" evidence="5">
    <location>
        <begin position="64"/>
        <end position="97"/>
    </location>
</feature>
<name>A0AAE5A8L5_9NOCA</name>
<dbReference type="InterPro" id="IPR049453">
    <property type="entry name" value="Memb_transporter_dom"/>
</dbReference>
<evidence type="ECO:0000313" key="8">
    <source>
        <dbReference type="Proteomes" id="UP001185863"/>
    </source>
</evidence>
<dbReference type="AlphaFoldDB" id="A0AAE5A8L5"/>
<dbReference type="RefSeq" id="WP_317744903.1">
    <property type="nucleotide sequence ID" value="NZ_JAWLUP010000131.1"/>
</dbReference>
<dbReference type="GO" id="GO:0016020">
    <property type="term" value="C:membrane"/>
    <property type="evidence" value="ECO:0007669"/>
    <property type="project" value="UniProtKB-SubCell"/>
</dbReference>
<keyword evidence="3 5" id="KW-1133">Transmembrane helix</keyword>
<evidence type="ECO:0000256" key="2">
    <source>
        <dbReference type="ARBA" id="ARBA00022692"/>
    </source>
</evidence>
<feature type="domain" description="Integral membrane bound transporter" evidence="6">
    <location>
        <begin position="25"/>
        <end position="147"/>
    </location>
</feature>
<evidence type="ECO:0000256" key="4">
    <source>
        <dbReference type="ARBA" id="ARBA00023136"/>
    </source>
</evidence>
<evidence type="ECO:0000256" key="3">
    <source>
        <dbReference type="ARBA" id="ARBA00022989"/>
    </source>
</evidence>
<feature type="transmembrane region" description="Helical" evidence="5">
    <location>
        <begin position="104"/>
        <end position="124"/>
    </location>
</feature>
<gene>
    <name evidence="7" type="ORF">R4315_26625</name>
</gene>
<reference evidence="7" key="1">
    <citation type="submission" date="2023-10" db="EMBL/GenBank/DDBJ databases">
        <title>Development of a sustainable strategy for remediation of hydrocarbon-contaminated territories based on the waste exchange concept.</title>
        <authorList>
            <person name="Krivoruchko A."/>
        </authorList>
    </citation>
    <scope>NUCLEOTIDE SEQUENCE</scope>
    <source>
        <strain evidence="7">IEGM 68</strain>
    </source>
</reference>
<protein>
    <submittedName>
        <fullName evidence="7">Aromatic acid exporter family protein</fullName>
    </submittedName>
</protein>
<keyword evidence="4 5" id="KW-0472">Membrane</keyword>
<dbReference type="Pfam" id="PF13515">
    <property type="entry name" value="FUSC_2"/>
    <property type="match status" value="1"/>
</dbReference>
<evidence type="ECO:0000256" key="5">
    <source>
        <dbReference type="SAM" id="Phobius"/>
    </source>
</evidence>
<accession>A0AAE5A8L5</accession>